<keyword evidence="5 7" id="KW-0687">Ribonucleoprotein</keyword>
<evidence type="ECO:0000256" key="5">
    <source>
        <dbReference type="ARBA" id="ARBA00023274"/>
    </source>
</evidence>
<comment type="caution">
    <text evidence="9">The sequence shown here is derived from an EMBL/GenBank/DDBJ whole genome shotgun (WGS) entry which is preliminary data.</text>
</comment>
<dbReference type="GO" id="GO:0006412">
    <property type="term" value="P:translation"/>
    <property type="evidence" value="ECO:0007669"/>
    <property type="project" value="UniProtKB-UniRule"/>
</dbReference>
<evidence type="ECO:0000313" key="9">
    <source>
        <dbReference type="EMBL" id="KKT60038.1"/>
    </source>
</evidence>
<keyword evidence="4 7" id="KW-0689">Ribosomal protein</keyword>
<evidence type="ECO:0000256" key="3">
    <source>
        <dbReference type="ARBA" id="ARBA00022884"/>
    </source>
</evidence>
<dbReference type="InterPro" id="IPR000244">
    <property type="entry name" value="Ribosomal_bL9"/>
</dbReference>
<dbReference type="HAMAP" id="MF_00503">
    <property type="entry name" value="Ribosomal_bL9"/>
    <property type="match status" value="1"/>
</dbReference>
<evidence type="ECO:0000259" key="8">
    <source>
        <dbReference type="PROSITE" id="PS00651"/>
    </source>
</evidence>
<dbReference type="Gene3D" id="3.40.5.10">
    <property type="entry name" value="Ribosomal protein L9, N-terminal domain"/>
    <property type="match status" value="1"/>
</dbReference>
<proteinExistence type="inferred from homology"/>
<dbReference type="Pfam" id="PF03948">
    <property type="entry name" value="Ribosomal_L9_C"/>
    <property type="match status" value="1"/>
</dbReference>
<dbReference type="SUPFAM" id="SSF55653">
    <property type="entry name" value="Ribosomal protein L9 C-domain"/>
    <property type="match status" value="1"/>
</dbReference>
<dbReference type="SUPFAM" id="SSF55658">
    <property type="entry name" value="L9 N-domain-like"/>
    <property type="match status" value="1"/>
</dbReference>
<evidence type="ECO:0000256" key="2">
    <source>
        <dbReference type="ARBA" id="ARBA00022730"/>
    </source>
</evidence>
<dbReference type="PATRIC" id="fig|1618645.3.peg.410"/>
<dbReference type="InterPro" id="IPR020069">
    <property type="entry name" value="Ribosomal_bL9_C"/>
</dbReference>
<evidence type="ECO:0000313" key="10">
    <source>
        <dbReference type="Proteomes" id="UP000034087"/>
    </source>
</evidence>
<dbReference type="GO" id="GO:0019843">
    <property type="term" value="F:rRNA binding"/>
    <property type="evidence" value="ECO:0007669"/>
    <property type="project" value="UniProtKB-UniRule"/>
</dbReference>
<dbReference type="GO" id="GO:1990904">
    <property type="term" value="C:ribonucleoprotein complex"/>
    <property type="evidence" value="ECO:0007669"/>
    <property type="project" value="UniProtKB-KW"/>
</dbReference>
<comment type="similarity">
    <text evidence="1 7">Belongs to the bacterial ribosomal protein bL9 family.</text>
</comment>
<evidence type="ECO:0000256" key="7">
    <source>
        <dbReference type="HAMAP-Rule" id="MF_00503"/>
    </source>
</evidence>
<evidence type="ECO:0000256" key="6">
    <source>
        <dbReference type="ARBA" id="ARBA00035292"/>
    </source>
</evidence>
<dbReference type="InterPro" id="IPR036935">
    <property type="entry name" value="Ribosomal_bL9_N_sf"/>
</dbReference>
<gene>
    <name evidence="7" type="primary">rplI</name>
    <name evidence="9" type="ORF">UW53_C0004G0050</name>
</gene>
<dbReference type="Gene3D" id="3.10.430.100">
    <property type="entry name" value="Ribosomal protein L9, C-terminal domain"/>
    <property type="match status" value="1"/>
</dbReference>
<dbReference type="Pfam" id="PF01281">
    <property type="entry name" value="Ribosomal_L9_N"/>
    <property type="match status" value="1"/>
</dbReference>
<feature type="domain" description="Ribosomal protein L9" evidence="8">
    <location>
        <begin position="13"/>
        <end position="40"/>
    </location>
</feature>
<dbReference type="InterPro" id="IPR036791">
    <property type="entry name" value="Ribosomal_bL9_C_sf"/>
</dbReference>
<organism evidence="9 10">
    <name type="scientific">Candidatus Giovannonibacteria bacterium GW2011_GWA1_44_25</name>
    <dbReference type="NCBI Taxonomy" id="1618645"/>
    <lineage>
        <taxon>Bacteria</taxon>
        <taxon>Candidatus Giovannoniibacteriota</taxon>
    </lineage>
</organism>
<evidence type="ECO:0000256" key="1">
    <source>
        <dbReference type="ARBA" id="ARBA00010605"/>
    </source>
</evidence>
<dbReference type="PROSITE" id="PS00651">
    <property type="entry name" value="RIBOSOMAL_L9"/>
    <property type="match status" value="1"/>
</dbReference>
<dbReference type="Proteomes" id="UP000034087">
    <property type="component" value="Unassembled WGS sequence"/>
</dbReference>
<sequence>MKIILLKDVVKLGHRGEVKDVSDGYARNFLILQNLAAPATEANLKKSTAEQQSKKVQRERAHEEFHNLKAAIAERGIVIKKKTYKNGKLYAAVSAKDILDGLKTLGFPLPVNLNEDMVKFDTPIKTTGKHEAKIVLGTEEITLQILCEASS</sequence>
<comment type="function">
    <text evidence="7">Binds to the 23S rRNA.</text>
</comment>
<dbReference type="GO" id="GO:0005840">
    <property type="term" value="C:ribosome"/>
    <property type="evidence" value="ECO:0007669"/>
    <property type="project" value="UniProtKB-KW"/>
</dbReference>
<dbReference type="GO" id="GO:0003735">
    <property type="term" value="F:structural constituent of ribosome"/>
    <property type="evidence" value="ECO:0007669"/>
    <property type="project" value="InterPro"/>
</dbReference>
<keyword evidence="3 7" id="KW-0694">RNA-binding</keyword>
<keyword evidence="2 7" id="KW-0699">rRNA-binding</keyword>
<dbReference type="AlphaFoldDB" id="A0A0G1IM95"/>
<accession>A0A0G1IM95</accession>
<name>A0A0G1IM95_9BACT</name>
<dbReference type="EMBL" id="LCIR01000004">
    <property type="protein sequence ID" value="KKT60038.1"/>
    <property type="molecule type" value="Genomic_DNA"/>
</dbReference>
<dbReference type="InterPro" id="IPR020070">
    <property type="entry name" value="Ribosomal_bL9_N"/>
</dbReference>
<dbReference type="InterPro" id="IPR020594">
    <property type="entry name" value="Ribosomal_bL9_bac/chp"/>
</dbReference>
<evidence type="ECO:0000256" key="4">
    <source>
        <dbReference type="ARBA" id="ARBA00022980"/>
    </source>
</evidence>
<dbReference type="NCBIfam" id="TIGR00158">
    <property type="entry name" value="L9"/>
    <property type="match status" value="1"/>
</dbReference>
<protein>
    <recommendedName>
        <fullName evidence="6 7">Large ribosomal subunit protein bL9</fullName>
    </recommendedName>
</protein>
<dbReference type="InterPro" id="IPR009027">
    <property type="entry name" value="Ribosomal_bL9/RNase_H1_N"/>
</dbReference>
<reference evidence="9 10" key="1">
    <citation type="journal article" date="2015" name="Nature">
        <title>rRNA introns, odd ribosomes, and small enigmatic genomes across a large radiation of phyla.</title>
        <authorList>
            <person name="Brown C.T."/>
            <person name="Hug L.A."/>
            <person name="Thomas B.C."/>
            <person name="Sharon I."/>
            <person name="Castelle C.J."/>
            <person name="Singh A."/>
            <person name="Wilkins M.J."/>
            <person name="Williams K.H."/>
            <person name="Banfield J.F."/>
        </authorList>
    </citation>
    <scope>NUCLEOTIDE SEQUENCE [LARGE SCALE GENOMIC DNA]</scope>
</reference>
<dbReference type="PANTHER" id="PTHR21368">
    <property type="entry name" value="50S RIBOSOMAL PROTEIN L9"/>
    <property type="match status" value="1"/>
</dbReference>